<gene>
    <name evidence="1" type="ORF">SCALOS_LOCUS322</name>
</gene>
<name>A0ACA9JUP6_9GLOM</name>
<evidence type="ECO:0000313" key="1">
    <source>
        <dbReference type="EMBL" id="CAG8436874.1"/>
    </source>
</evidence>
<accession>A0ACA9JUP6</accession>
<dbReference type="EMBL" id="CAJVPM010000149">
    <property type="protein sequence ID" value="CAG8436874.1"/>
    <property type="molecule type" value="Genomic_DNA"/>
</dbReference>
<organism evidence="1 2">
    <name type="scientific">Scutellospora calospora</name>
    <dbReference type="NCBI Taxonomy" id="85575"/>
    <lineage>
        <taxon>Eukaryota</taxon>
        <taxon>Fungi</taxon>
        <taxon>Fungi incertae sedis</taxon>
        <taxon>Mucoromycota</taxon>
        <taxon>Glomeromycotina</taxon>
        <taxon>Glomeromycetes</taxon>
        <taxon>Diversisporales</taxon>
        <taxon>Gigasporaceae</taxon>
        <taxon>Scutellospora</taxon>
    </lineage>
</organism>
<keyword evidence="2" id="KW-1185">Reference proteome</keyword>
<comment type="caution">
    <text evidence="1">The sequence shown here is derived from an EMBL/GenBank/DDBJ whole genome shotgun (WGS) entry which is preliminary data.</text>
</comment>
<dbReference type="Proteomes" id="UP000789860">
    <property type="component" value="Unassembled WGS sequence"/>
</dbReference>
<protein>
    <submittedName>
        <fullName evidence="1">8577_t:CDS:1</fullName>
    </submittedName>
</protein>
<sequence>ALSRSTSYSNTLSLLYSATTVLSSKSLLISPESASSLLAALLNSLSSKSFKYTE</sequence>
<evidence type="ECO:0000313" key="2">
    <source>
        <dbReference type="Proteomes" id="UP000789860"/>
    </source>
</evidence>
<proteinExistence type="predicted"/>
<feature type="non-terminal residue" evidence="1">
    <location>
        <position position="1"/>
    </location>
</feature>
<reference evidence="1" key="1">
    <citation type="submission" date="2021-06" db="EMBL/GenBank/DDBJ databases">
        <authorList>
            <person name="Kallberg Y."/>
            <person name="Tangrot J."/>
            <person name="Rosling A."/>
        </authorList>
    </citation>
    <scope>NUCLEOTIDE SEQUENCE</scope>
    <source>
        <strain evidence="1">AU212A</strain>
    </source>
</reference>